<comment type="caution">
    <text evidence="1">The sequence shown here is derived from an EMBL/GenBank/DDBJ whole genome shotgun (WGS) entry which is preliminary data.</text>
</comment>
<dbReference type="AlphaFoldDB" id="A0ABD1XUT4"/>
<proteinExistence type="predicted"/>
<sequence>MSSGSHLPNSVAIGLRVTGTMFSPQRRAAGSGLDLLIGFGGHDDGRRWIREPREGTGRFGGGLDTIDAGTGARARWVCLSTVGRTRRKEGPPSNSQNPRDPGIASVYSLGRQRVAAGSIIACCVNGIRACHDFGSAESIRFPPAAMASGPCHDVWPGVSPEGLFILAGICGFRPSLFVGEDMAKDTLCSVVLSPCVPSGPIPVMSSR</sequence>
<organism evidence="1 2">
    <name type="scientific">Riccia fluitans</name>
    <dbReference type="NCBI Taxonomy" id="41844"/>
    <lineage>
        <taxon>Eukaryota</taxon>
        <taxon>Viridiplantae</taxon>
        <taxon>Streptophyta</taxon>
        <taxon>Embryophyta</taxon>
        <taxon>Marchantiophyta</taxon>
        <taxon>Marchantiopsida</taxon>
        <taxon>Marchantiidae</taxon>
        <taxon>Marchantiales</taxon>
        <taxon>Ricciaceae</taxon>
        <taxon>Riccia</taxon>
    </lineage>
</organism>
<dbReference type="Proteomes" id="UP001605036">
    <property type="component" value="Unassembled WGS sequence"/>
</dbReference>
<keyword evidence="2" id="KW-1185">Reference proteome</keyword>
<accession>A0ABD1XUT4</accession>
<reference evidence="1 2" key="1">
    <citation type="submission" date="2024-09" db="EMBL/GenBank/DDBJ databases">
        <title>Chromosome-scale assembly of Riccia fluitans.</title>
        <authorList>
            <person name="Paukszto L."/>
            <person name="Sawicki J."/>
            <person name="Karawczyk K."/>
            <person name="Piernik-Szablinska J."/>
            <person name="Szczecinska M."/>
            <person name="Mazdziarz M."/>
        </authorList>
    </citation>
    <scope>NUCLEOTIDE SEQUENCE [LARGE SCALE GENOMIC DNA]</scope>
    <source>
        <strain evidence="1">Rf_01</strain>
        <tissue evidence="1">Aerial parts of the thallus</tissue>
    </source>
</reference>
<name>A0ABD1XUT4_9MARC</name>
<dbReference type="EMBL" id="JBHFFA010000007">
    <property type="protein sequence ID" value="KAL2612699.1"/>
    <property type="molecule type" value="Genomic_DNA"/>
</dbReference>
<evidence type="ECO:0000313" key="1">
    <source>
        <dbReference type="EMBL" id="KAL2612699.1"/>
    </source>
</evidence>
<gene>
    <name evidence="1" type="ORF">R1flu_024391</name>
</gene>
<evidence type="ECO:0000313" key="2">
    <source>
        <dbReference type="Proteomes" id="UP001605036"/>
    </source>
</evidence>
<protein>
    <submittedName>
        <fullName evidence="1">Uncharacterized protein</fullName>
    </submittedName>
</protein>